<feature type="domain" description="DUF8108" evidence="4">
    <location>
        <begin position="166"/>
        <end position="199"/>
    </location>
</feature>
<sequence length="202" mass="23054">MSSLDMVTLNEYHSIDDFDSKRREAIESLLYSDEQFIYGIDVYDAILLTGKRASKLVLTDQRVIEFKRGFIKENSKDYSLDEIASIEHKKGYVMRKITLQGHGFDEDYQTLEDFGRQFVTTVREQMHRNEEGLDPLTTADIRGEEGDVDGSGSIESSQSVSDGSGKFGSLKLHVVIALLTIWWTFGLGNLAYGGYKYYKFKR</sequence>
<dbReference type="EMBL" id="PHNJ01000006">
    <property type="protein sequence ID" value="TYL38169.1"/>
    <property type="molecule type" value="Genomic_DNA"/>
</dbReference>
<evidence type="ECO:0000259" key="4">
    <source>
        <dbReference type="Pfam" id="PF26438"/>
    </source>
</evidence>
<evidence type="ECO:0000313" key="6">
    <source>
        <dbReference type="Proteomes" id="UP000766904"/>
    </source>
</evidence>
<feature type="region of interest" description="Disordered" evidence="1">
    <location>
        <begin position="133"/>
        <end position="164"/>
    </location>
</feature>
<feature type="transmembrane region" description="Helical" evidence="2">
    <location>
        <begin position="172"/>
        <end position="192"/>
    </location>
</feature>
<feature type="compositionally biased region" description="Low complexity" evidence="1">
    <location>
        <begin position="150"/>
        <end position="164"/>
    </location>
</feature>
<gene>
    <name evidence="5" type="ORF">CV102_13270</name>
</gene>
<dbReference type="Proteomes" id="UP000766904">
    <property type="component" value="Unassembled WGS sequence"/>
</dbReference>
<accession>A0A8J8TRX5</accession>
<dbReference type="InterPro" id="IPR039519">
    <property type="entry name" value="YokE-like_PH"/>
</dbReference>
<evidence type="ECO:0000313" key="5">
    <source>
        <dbReference type="EMBL" id="TYL38169.1"/>
    </source>
</evidence>
<evidence type="ECO:0000259" key="3">
    <source>
        <dbReference type="Pfam" id="PF14470"/>
    </source>
</evidence>
<reference evidence="5" key="1">
    <citation type="submission" date="2017-11" db="EMBL/GenBank/DDBJ databases">
        <authorList>
            <person name="Kajale S.C."/>
            <person name="Sharma A."/>
        </authorList>
    </citation>
    <scope>NUCLEOTIDE SEQUENCE</scope>
    <source>
        <strain evidence="5">LS1_42</strain>
    </source>
</reference>
<keyword evidence="6" id="KW-1185">Reference proteome</keyword>
<dbReference type="Pfam" id="PF14470">
    <property type="entry name" value="bPH_3"/>
    <property type="match status" value="1"/>
</dbReference>
<keyword evidence="2" id="KW-1133">Transmembrane helix</keyword>
<dbReference type="InterPro" id="IPR058962">
    <property type="entry name" value="DUF8108_N"/>
</dbReference>
<name>A0A8J8TRX5_9EURY</name>
<dbReference type="Pfam" id="PF26438">
    <property type="entry name" value="DUF8108_N"/>
    <property type="match status" value="1"/>
</dbReference>
<organism evidence="5 6">
    <name type="scientific">Natronococcus pandeyae</name>
    <dbReference type="NCBI Taxonomy" id="2055836"/>
    <lineage>
        <taxon>Archaea</taxon>
        <taxon>Methanobacteriati</taxon>
        <taxon>Methanobacteriota</taxon>
        <taxon>Stenosarchaea group</taxon>
        <taxon>Halobacteria</taxon>
        <taxon>Halobacteriales</taxon>
        <taxon>Natrialbaceae</taxon>
        <taxon>Natronococcus</taxon>
    </lineage>
</organism>
<keyword evidence="2" id="KW-0472">Membrane</keyword>
<comment type="caution">
    <text evidence="5">The sequence shown here is derived from an EMBL/GenBank/DDBJ whole genome shotgun (WGS) entry which is preliminary data.</text>
</comment>
<feature type="domain" description="YokE-like PH" evidence="3">
    <location>
        <begin position="51"/>
        <end position="101"/>
    </location>
</feature>
<dbReference type="AlphaFoldDB" id="A0A8J8TRX5"/>
<evidence type="ECO:0000256" key="2">
    <source>
        <dbReference type="SAM" id="Phobius"/>
    </source>
</evidence>
<evidence type="ECO:0008006" key="7">
    <source>
        <dbReference type="Google" id="ProtNLM"/>
    </source>
</evidence>
<keyword evidence="2" id="KW-0812">Transmembrane</keyword>
<protein>
    <recommendedName>
        <fullName evidence="7">YokE-like PH domain-containing protein</fullName>
    </recommendedName>
</protein>
<evidence type="ECO:0000256" key="1">
    <source>
        <dbReference type="SAM" id="MobiDB-lite"/>
    </source>
</evidence>
<proteinExistence type="predicted"/>